<sequence>MIAMSVLLSKNASENAVQLKKALAKEVGATKRRVLQDQTPVNGRVARSSKLARAKPSATTKAKNRHPSPLSKDISAYIAPPSTPPRKVGGFGFNEHVAAKATRVRAINRVNVPDIETWEPLEGDIEMPKRDYVDEEAVEGRVLPSPGYLAPPATNKEGRVLKDDEYRTFPAVSFYAPLPWDKFDSVDTPETVHSYMLAVPALDNWSRLTYEDEVFYFPSARQEPEYAPAPVIKVRYAVIKGLNVRKKPMPKSGVRRMLQKFTNRKSVWR</sequence>
<evidence type="ECO:0000313" key="2">
    <source>
        <dbReference type="EMBL" id="TFY79351.1"/>
    </source>
</evidence>
<reference evidence="2 3" key="1">
    <citation type="submission" date="2019-02" db="EMBL/GenBank/DDBJ databases">
        <title>Genome sequencing of the rare red list fungi Hericium alpestre (H. flagellum).</title>
        <authorList>
            <person name="Buettner E."/>
            <person name="Kellner H."/>
        </authorList>
    </citation>
    <scope>NUCLEOTIDE SEQUENCE [LARGE SCALE GENOMIC DNA]</scope>
    <source>
        <strain evidence="2 3">DSM 108284</strain>
    </source>
</reference>
<dbReference type="AlphaFoldDB" id="A0A4Y9ZZF4"/>
<gene>
    <name evidence="2" type="ORF">EWM64_g4660</name>
</gene>
<dbReference type="Proteomes" id="UP000298061">
    <property type="component" value="Unassembled WGS sequence"/>
</dbReference>
<comment type="caution">
    <text evidence="2">The sequence shown here is derived from an EMBL/GenBank/DDBJ whole genome shotgun (WGS) entry which is preliminary data.</text>
</comment>
<dbReference type="OrthoDB" id="3234675at2759"/>
<organism evidence="2 3">
    <name type="scientific">Hericium alpestre</name>
    <dbReference type="NCBI Taxonomy" id="135208"/>
    <lineage>
        <taxon>Eukaryota</taxon>
        <taxon>Fungi</taxon>
        <taxon>Dikarya</taxon>
        <taxon>Basidiomycota</taxon>
        <taxon>Agaricomycotina</taxon>
        <taxon>Agaricomycetes</taxon>
        <taxon>Russulales</taxon>
        <taxon>Hericiaceae</taxon>
        <taxon>Hericium</taxon>
    </lineage>
</organism>
<keyword evidence="3" id="KW-1185">Reference proteome</keyword>
<proteinExistence type="predicted"/>
<feature type="region of interest" description="Disordered" evidence="1">
    <location>
        <begin position="39"/>
        <end position="74"/>
    </location>
</feature>
<accession>A0A4Y9ZZF4</accession>
<evidence type="ECO:0000313" key="3">
    <source>
        <dbReference type="Proteomes" id="UP000298061"/>
    </source>
</evidence>
<name>A0A4Y9ZZF4_9AGAM</name>
<dbReference type="EMBL" id="SFCI01000516">
    <property type="protein sequence ID" value="TFY79351.1"/>
    <property type="molecule type" value="Genomic_DNA"/>
</dbReference>
<protein>
    <submittedName>
        <fullName evidence="2">Uncharacterized protein</fullName>
    </submittedName>
</protein>
<evidence type="ECO:0000256" key="1">
    <source>
        <dbReference type="SAM" id="MobiDB-lite"/>
    </source>
</evidence>